<dbReference type="EMBL" id="JACIVE010000054">
    <property type="protein sequence ID" value="MBB1095495.1"/>
    <property type="molecule type" value="Genomic_DNA"/>
</dbReference>
<evidence type="ECO:0000313" key="2">
    <source>
        <dbReference type="Proteomes" id="UP000534578"/>
    </source>
</evidence>
<proteinExistence type="predicted"/>
<dbReference type="InterPro" id="IPR021462">
    <property type="entry name" value="DUF3114"/>
</dbReference>
<reference evidence="1 2" key="1">
    <citation type="submission" date="2020-07" db="EMBL/GenBank/DDBJ databases">
        <title>Description of Limosilactobacillus balticus sp. nov., Limosilactobacillus agrestis sp. nov., Limosilactobacillus albertensis sp. nov., Limosilactobacillus rudii sp. nov., Limosilactobacillus fastidiosus sp. nov., five novel Limosilactobacillus species isolated from the vertebrate gastrointestinal tract, and proposal of 6 subspecies of Limosilactobacillus reuteri adapted to the gastrointestinal tract of specific vertebrate hosts.</title>
        <authorList>
            <person name="Li F."/>
            <person name="Cheng C."/>
            <person name="Zheng J."/>
            <person name="Quevedo R.M."/>
            <person name="Li J."/>
            <person name="Roos S."/>
            <person name="Gaenzle M.G."/>
            <person name="Walter J."/>
        </authorList>
    </citation>
    <scope>NUCLEOTIDE SEQUENCE [LARGE SCALE GENOMIC DNA]</scope>
    <source>
        <strain evidence="1 2">BG-MG3-A</strain>
    </source>
</reference>
<accession>A0A7W3UIA5</accession>
<sequence>MAEKLMKTKLIGSIDYVRALKQSSLSAHEQLNLIINHHLQAYIDKYGFLQLPPTAYQFSPQLAPVSFFYPYFRDLVVTAYSGDEGLRADLLGQKIHLFRSYLDWQNLAFIRRYQSPMLLPGATDFQRLLAYAHDNHLKLDFKTGANYHNRYHDAFTYPRNMKVQLLRNSYRWHANSARMIEFIVNIDQGHFVSQWNVYRFAGQGMIDTDPSHYSSDQLRQIADTESFNYGIPYGEYYVLGKYQHTHQRLDIRQPADSQLRRDAKKYWQAPRDYDDGGNYVDLIKNAQDVLAWRGVPEIQRIKIYVDYVTSLKAHHYKNKGINHFFAKTKEYQQFYVPWWRRLL</sequence>
<protein>
    <submittedName>
        <fullName evidence="1">DUF3114 domain-containing protein</fullName>
    </submittedName>
</protein>
<name>A0A7W3UIA5_9LACO</name>
<dbReference type="AlphaFoldDB" id="A0A7W3UIA5"/>
<organism evidence="1 2">
    <name type="scientific">Limosilactobacillus agrestis</name>
    <dbReference type="NCBI Taxonomy" id="2759748"/>
    <lineage>
        <taxon>Bacteria</taxon>
        <taxon>Bacillati</taxon>
        <taxon>Bacillota</taxon>
        <taxon>Bacilli</taxon>
        <taxon>Lactobacillales</taxon>
        <taxon>Lactobacillaceae</taxon>
        <taxon>Limosilactobacillus</taxon>
    </lineage>
</organism>
<dbReference type="Pfam" id="PF11311">
    <property type="entry name" value="DUF3114"/>
    <property type="match status" value="1"/>
</dbReference>
<dbReference type="Proteomes" id="UP000534578">
    <property type="component" value="Unassembled WGS sequence"/>
</dbReference>
<gene>
    <name evidence="1" type="ORF">H5R92_04765</name>
</gene>
<evidence type="ECO:0000313" key="1">
    <source>
        <dbReference type="EMBL" id="MBB1095495.1"/>
    </source>
</evidence>
<comment type="caution">
    <text evidence="1">The sequence shown here is derived from an EMBL/GenBank/DDBJ whole genome shotgun (WGS) entry which is preliminary data.</text>
</comment>